<keyword evidence="3" id="KW-1185">Reference proteome</keyword>
<evidence type="ECO:0000313" key="2">
    <source>
        <dbReference type="EMBL" id="KAF3450224.1"/>
    </source>
</evidence>
<feature type="transmembrane region" description="Helical" evidence="1">
    <location>
        <begin position="97"/>
        <end position="117"/>
    </location>
</feature>
<sequence>MESHSGEEMKRQKSTKPPSAWSELRIIPCSVGDGVALLAACSVGDGVALLNAVNDGLLEQQAALTLEISGGMGANLERVECEDSEACNLPPRKARNFLVRMVWLTCILSFMAVVTILTEVLKLDDEYGWIFLDKSLERGE</sequence>
<name>A0A8K0HEA0_9ROSA</name>
<organism evidence="2 3">
    <name type="scientific">Rhamnella rubrinervis</name>
    <dbReference type="NCBI Taxonomy" id="2594499"/>
    <lineage>
        <taxon>Eukaryota</taxon>
        <taxon>Viridiplantae</taxon>
        <taxon>Streptophyta</taxon>
        <taxon>Embryophyta</taxon>
        <taxon>Tracheophyta</taxon>
        <taxon>Spermatophyta</taxon>
        <taxon>Magnoliopsida</taxon>
        <taxon>eudicotyledons</taxon>
        <taxon>Gunneridae</taxon>
        <taxon>Pentapetalae</taxon>
        <taxon>rosids</taxon>
        <taxon>fabids</taxon>
        <taxon>Rosales</taxon>
        <taxon>Rhamnaceae</taxon>
        <taxon>rhamnoid group</taxon>
        <taxon>Rhamneae</taxon>
        <taxon>Rhamnella</taxon>
    </lineage>
</organism>
<keyword evidence="1" id="KW-0812">Transmembrane</keyword>
<gene>
    <name evidence="2" type="ORF">FNV43_RR06304</name>
</gene>
<comment type="caution">
    <text evidence="2">The sequence shown here is derived from an EMBL/GenBank/DDBJ whole genome shotgun (WGS) entry which is preliminary data.</text>
</comment>
<dbReference type="AlphaFoldDB" id="A0A8K0HEA0"/>
<reference evidence="2" key="1">
    <citation type="submission" date="2020-03" db="EMBL/GenBank/DDBJ databases">
        <title>A high-quality chromosome-level genome assembly of a woody plant with both climbing and erect habits, Rhamnella rubrinervis.</title>
        <authorList>
            <person name="Lu Z."/>
            <person name="Yang Y."/>
            <person name="Zhu X."/>
            <person name="Sun Y."/>
        </authorList>
    </citation>
    <scope>NUCLEOTIDE SEQUENCE</scope>
    <source>
        <strain evidence="2">BYM</strain>
        <tissue evidence="2">Leaf</tissue>
    </source>
</reference>
<dbReference type="Proteomes" id="UP000796880">
    <property type="component" value="Unassembled WGS sequence"/>
</dbReference>
<keyword evidence="1" id="KW-0472">Membrane</keyword>
<dbReference type="EMBL" id="VOIH02000003">
    <property type="protein sequence ID" value="KAF3450224.1"/>
    <property type="molecule type" value="Genomic_DNA"/>
</dbReference>
<proteinExistence type="predicted"/>
<evidence type="ECO:0000256" key="1">
    <source>
        <dbReference type="SAM" id="Phobius"/>
    </source>
</evidence>
<evidence type="ECO:0000313" key="3">
    <source>
        <dbReference type="Proteomes" id="UP000796880"/>
    </source>
</evidence>
<protein>
    <submittedName>
        <fullName evidence="2">Uncharacterized protein</fullName>
    </submittedName>
</protein>
<keyword evidence="1" id="KW-1133">Transmembrane helix</keyword>
<accession>A0A8K0HEA0</accession>